<evidence type="ECO:0000256" key="1">
    <source>
        <dbReference type="SAM" id="SignalP"/>
    </source>
</evidence>
<feature type="chain" id="PRO_5011527538" description="Outer membrane protein beta-barrel domain-containing protein" evidence="1">
    <location>
        <begin position="20"/>
        <end position="268"/>
    </location>
</feature>
<evidence type="ECO:0000313" key="2">
    <source>
        <dbReference type="EMBL" id="SFQ20331.1"/>
    </source>
</evidence>
<dbReference type="EMBL" id="FOXQ01000006">
    <property type="protein sequence ID" value="SFQ20331.1"/>
    <property type="molecule type" value="Genomic_DNA"/>
</dbReference>
<dbReference type="STRING" id="1465490.SAMN05444277_106256"/>
<sequence length="268" mass="30591">MKRLLICLAAGFTSICAKAQTPKRHIIYGMYLQWGYNAETYTRSNIHFKMSNGDNFVLHHVRAHDKGDYDDIYKKPGEISIPQYNYRIGFYLNHSLTKGIELNFDHAKYVVTDGQKVHVTGTIAGQHVDGDSILNPETFLHFEHTDGANWLHINYFEQKPLIENRAKTRDLLTLIYKAGAGINIPRTDFTYHGDKLNNDFHIAGYNISVEGGLRFYMFRNFFLEATGKTGYVRYIDALANTTTAKGNRATHGIGYLEGIATLGYQFRF</sequence>
<proteinExistence type="predicted"/>
<evidence type="ECO:0000313" key="3">
    <source>
        <dbReference type="Proteomes" id="UP000199031"/>
    </source>
</evidence>
<keyword evidence="3" id="KW-1185">Reference proteome</keyword>
<reference evidence="2 3" key="1">
    <citation type="submission" date="2016-10" db="EMBL/GenBank/DDBJ databases">
        <authorList>
            <person name="de Groot N.N."/>
        </authorList>
    </citation>
    <scope>NUCLEOTIDE SEQUENCE [LARGE SCALE GENOMIC DNA]</scope>
    <source>
        <strain evidence="2 3">DSM 28286</strain>
    </source>
</reference>
<dbReference type="RefSeq" id="WP_143075841.1">
    <property type="nucleotide sequence ID" value="NZ_FOXQ01000006.1"/>
</dbReference>
<dbReference type="Proteomes" id="UP000199031">
    <property type="component" value="Unassembled WGS sequence"/>
</dbReference>
<protein>
    <recommendedName>
        <fullName evidence="4">Outer membrane protein beta-barrel domain-containing protein</fullName>
    </recommendedName>
</protein>
<name>A0A1I5WL51_9BACT</name>
<accession>A0A1I5WL51</accession>
<keyword evidence="1" id="KW-0732">Signal</keyword>
<organism evidence="2 3">
    <name type="scientific">Parafilimonas terrae</name>
    <dbReference type="NCBI Taxonomy" id="1465490"/>
    <lineage>
        <taxon>Bacteria</taxon>
        <taxon>Pseudomonadati</taxon>
        <taxon>Bacteroidota</taxon>
        <taxon>Chitinophagia</taxon>
        <taxon>Chitinophagales</taxon>
        <taxon>Chitinophagaceae</taxon>
        <taxon>Parafilimonas</taxon>
    </lineage>
</organism>
<dbReference type="OrthoDB" id="8887208at2"/>
<gene>
    <name evidence="2" type="ORF">SAMN05444277_106256</name>
</gene>
<evidence type="ECO:0008006" key="4">
    <source>
        <dbReference type="Google" id="ProtNLM"/>
    </source>
</evidence>
<dbReference type="AlphaFoldDB" id="A0A1I5WL51"/>
<feature type="signal peptide" evidence="1">
    <location>
        <begin position="1"/>
        <end position="19"/>
    </location>
</feature>